<dbReference type="Gene3D" id="1.10.10.60">
    <property type="entry name" value="Homeodomain-like"/>
    <property type="match status" value="1"/>
</dbReference>
<gene>
    <name evidence="1" type="ORF">mumin61_gp045</name>
</gene>
<dbReference type="EMBL" id="MN812220">
    <property type="protein sequence ID" value="QHB39652.1"/>
    <property type="molecule type" value="Genomic_DNA"/>
</dbReference>
<dbReference type="Proteomes" id="UP000464253">
    <property type="component" value="Segment"/>
</dbReference>
<dbReference type="Pfam" id="PF20901">
    <property type="entry name" value="Sf6_terminase"/>
    <property type="match status" value="1"/>
</dbReference>
<dbReference type="InterPro" id="IPR048683">
    <property type="entry name" value="Sf6_terminase"/>
</dbReference>
<proteinExistence type="predicted"/>
<sequence>MAYSENERDKTFNLICDELEKGYSLRSILRRENMPSSRTFFKWVDEDEKKVKQYERSVELRSEFLFDEIIEIADKQSEDVGEDENGNKVINHNIVQRNRLQIDARKWALSKMLPKKFGDKTDITSGGEKITTPQEVKITIVKSEDASDDSI</sequence>
<reference evidence="1 2" key="1">
    <citation type="journal article" date="2020" name="Viruses">
        <title>Diversity and Host Interactions Among Virulent and Temperate Baltic Sea Flavobacterium Phages.</title>
        <authorList>
            <person name="Nilsson E."/>
            <person name="Bayfield O.W."/>
            <person name="Lundin D."/>
            <person name="Antson A.A."/>
            <person name="Holmfeldt K."/>
        </authorList>
    </citation>
    <scope>NUCLEOTIDE SEQUENCE [LARGE SCALE GENOMIC DNA]</scope>
</reference>
<name>A0A6B9LC54_9CAUD</name>
<accession>A0A6B9LC54</accession>
<organism evidence="1 2">
    <name type="scientific">Flavobacterium phage vB_FspS_mumin6-1</name>
    <dbReference type="NCBI Taxonomy" id="2686259"/>
    <lineage>
        <taxon>Viruses</taxon>
        <taxon>Duplodnaviria</taxon>
        <taxon>Heunggongvirae</taxon>
        <taxon>Uroviricota</taxon>
        <taxon>Caudoviricetes</taxon>
        <taxon>Muminvirus</taxon>
        <taxon>Muminvirus mumin</taxon>
    </lineage>
</organism>
<evidence type="ECO:0000313" key="1">
    <source>
        <dbReference type="EMBL" id="QHB39652.1"/>
    </source>
</evidence>
<protein>
    <submittedName>
        <fullName evidence="1">Terminase small subunit</fullName>
    </submittedName>
</protein>
<evidence type="ECO:0000313" key="2">
    <source>
        <dbReference type="Proteomes" id="UP000464253"/>
    </source>
</evidence>